<keyword evidence="2" id="KW-0732">Signal</keyword>
<dbReference type="Proteomes" id="UP000054997">
    <property type="component" value="Unassembled WGS sequence"/>
</dbReference>
<dbReference type="AlphaFoldDB" id="A0A0W0VQS0"/>
<comment type="caution">
    <text evidence="3">The sequence shown here is derived from an EMBL/GenBank/DDBJ whole genome shotgun (WGS) entry which is preliminary data.</text>
</comment>
<protein>
    <submittedName>
        <fullName evidence="3">Type IV pilus biogenesis protein PilP</fullName>
    </submittedName>
</protein>
<dbReference type="RefSeq" id="WP_058528654.1">
    <property type="nucleotide sequence ID" value="NZ_CAAAHZ010000007.1"/>
</dbReference>
<dbReference type="OrthoDB" id="5296580at2"/>
<proteinExistence type="predicted"/>
<sequence>MTKKNSIITKLYLLGFSLLTACAPAEDDLQRYMHEIKSRPSRPIEPIPEFETPQKFKYPEEEKRRSPFKPIVAPEKKDLLAPNLDRPRQPLEAFPLDALKFVGILKEGPTIWGLISQPGGLITRVKPGDYMGKNFGQIIKITEDTILLQETVQIGGKWEKKTITLKLREE</sequence>
<dbReference type="PROSITE" id="PS51257">
    <property type="entry name" value="PROKAR_LIPOPROTEIN"/>
    <property type="match status" value="1"/>
</dbReference>
<name>A0A0W0VQS0_9GAMM</name>
<dbReference type="Gene3D" id="2.30.30.830">
    <property type="match status" value="1"/>
</dbReference>
<keyword evidence="4" id="KW-1185">Reference proteome</keyword>
<gene>
    <name evidence="3" type="ORF">Llon_0642</name>
</gene>
<evidence type="ECO:0000313" key="4">
    <source>
        <dbReference type="Proteomes" id="UP000054997"/>
    </source>
</evidence>
<feature type="region of interest" description="Disordered" evidence="1">
    <location>
        <begin position="40"/>
        <end position="69"/>
    </location>
</feature>
<accession>A0A0W0VQS0</accession>
<dbReference type="Pfam" id="PF04351">
    <property type="entry name" value="PilP"/>
    <property type="match status" value="1"/>
</dbReference>
<feature type="signal peptide" evidence="2">
    <location>
        <begin position="1"/>
        <end position="25"/>
    </location>
</feature>
<feature type="chain" id="PRO_5006914977" evidence="2">
    <location>
        <begin position="26"/>
        <end position="170"/>
    </location>
</feature>
<evidence type="ECO:0000256" key="2">
    <source>
        <dbReference type="SAM" id="SignalP"/>
    </source>
</evidence>
<dbReference type="InterPro" id="IPR007446">
    <property type="entry name" value="PilP"/>
</dbReference>
<dbReference type="PATRIC" id="fig|45068.5.peg.688"/>
<organism evidence="3 4">
    <name type="scientific">Legionella londiniensis</name>
    <dbReference type="NCBI Taxonomy" id="45068"/>
    <lineage>
        <taxon>Bacteria</taxon>
        <taxon>Pseudomonadati</taxon>
        <taxon>Pseudomonadota</taxon>
        <taxon>Gammaproteobacteria</taxon>
        <taxon>Legionellales</taxon>
        <taxon>Legionellaceae</taxon>
        <taxon>Legionella</taxon>
    </lineage>
</organism>
<dbReference type="PIRSF" id="PIRSF016481">
    <property type="entry name" value="Pilus_assembly_PilP"/>
    <property type="match status" value="1"/>
</dbReference>
<reference evidence="3 4" key="1">
    <citation type="submission" date="2015-11" db="EMBL/GenBank/DDBJ databases">
        <title>Genomic analysis of 38 Legionella species identifies large and diverse effector repertoires.</title>
        <authorList>
            <person name="Burstein D."/>
            <person name="Amaro F."/>
            <person name="Zusman T."/>
            <person name="Lifshitz Z."/>
            <person name="Cohen O."/>
            <person name="Gilbert J.A."/>
            <person name="Pupko T."/>
            <person name="Shuman H.A."/>
            <person name="Segal G."/>
        </authorList>
    </citation>
    <scope>NUCLEOTIDE SEQUENCE [LARGE SCALE GENOMIC DNA]</scope>
    <source>
        <strain evidence="3 4">ATCC 49505</strain>
    </source>
</reference>
<feature type="compositionally biased region" description="Basic and acidic residues" evidence="1">
    <location>
        <begin position="52"/>
        <end position="65"/>
    </location>
</feature>
<evidence type="ECO:0000313" key="3">
    <source>
        <dbReference type="EMBL" id="KTD22424.1"/>
    </source>
</evidence>
<dbReference type="EMBL" id="LNYK01000010">
    <property type="protein sequence ID" value="KTD22424.1"/>
    <property type="molecule type" value="Genomic_DNA"/>
</dbReference>
<dbReference type="STRING" id="45068.Llon_0642"/>
<evidence type="ECO:0000256" key="1">
    <source>
        <dbReference type="SAM" id="MobiDB-lite"/>
    </source>
</evidence>